<feature type="compositionally biased region" description="Basic residues" evidence="1">
    <location>
        <begin position="38"/>
        <end position="49"/>
    </location>
</feature>
<dbReference type="Proteomes" id="UP000076738">
    <property type="component" value="Unassembled WGS sequence"/>
</dbReference>
<feature type="signal peptide" evidence="2">
    <location>
        <begin position="1"/>
        <end position="21"/>
    </location>
</feature>
<accession>A0A167P812</accession>
<proteinExistence type="predicted"/>
<organism evidence="3 4">
    <name type="scientific">Calocera viscosa (strain TUFC12733)</name>
    <dbReference type="NCBI Taxonomy" id="1330018"/>
    <lineage>
        <taxon>Eukaryota</taxon>
        <taxon>Fungi</taxon>
        <taxon>Dikarya</taxon>
        <taxon>Basidiomycota</taxon>
        <taxon>Agaricomycotina</taxon>
        <taxon>Dacrymycetes</taxon>
        <taxon>Dacrymycetales</taxon>
        <taxon>Dacrymycetaceae</taxon>
        <taxon>Calocera</taxon>
    </lineage>
</organism>
<feature type="chain" id="PRO_5007891026" evidence="2">
    <location>
        <begin position="22"/>
        <end position="49"/>
    </location>
</feature>
<evidence type="ECO:0000256" key="2">
    <source>
        <dbReference type="SAM" id="SignalP"/>
    </source>
</evidence>
<protein>
    <submittedName>
        <fullName evidence="3">Uncharacterized protein</fullName>
    </submittedName>
</protein>
<reference evidence="3 4" key="1">
    <citation type="journal article" date="2016" name="Mol. Biol. Evol.">
        <title>Comparative Genomics of Early-Diverging Mushroom-Forming Fungi Provides Insights into the Origins of Lignocellulose Decay Capabilities.</title>
        <authorList>
            <person name="Nagy L.G."/>
            <person name="Riley R."/>
            <person name="Tritt A."/>
            <person name="Adam C."/>
            <person name="Daum C."/>
            <person name="Floudas D."/>
            <person name="Sun H."/>
            <person name="Yadav J.S."/>
            <person name="Pangilinan J."/>
            <person name="Larsson K.H."/>
            <person name="Matsuura K."/>
            <person name="Barry K."/>
            <person name="Labutti K."/>
            <person name="Kuo R."/>
            <person name="Ohm R.A."/>
            <person name="Bhattacharya S.S."/>
            <person name="Shirouzu T."/>
            <person name="Yoshinaga Y."/>
            <person name="Martin F.M."/>
            <person name="Grigoriev I.V."/>
            <person name="Hibbett D.S."/>
        </authorList>
    </citation>
    <scope>NUCLEOTIDE SEQUENCE [LARGE SCALE GENOMIC DNA]</scope>
    <source>
        <strain evidence="3 4">TUFC12733</strain>
    </source>
</reference>
<dbReference type="AlphaFoldDB" id="A0A167P812"/>
<evidence type="ECO:0000313" key="4">
    <source>
        <dbReference type="Proteomes" id="UP000076738"/>
    </source>
</evidence>
<keyword evidence="4" id="KW-1185">Reference proteome</keyword>
<evidence type="ECO:0000313" key="3">
    <source>
        <dbReference type="EMBL" id="KZO98508.1"/>
    </source>
</evidence>
<dbReference type="EMBL" id="KV417275">
    <property type="protein sequence ID" value="KZO98508.1"/>
    <property type="molecule type" value="Genomic_DNA"/>
</dbReference>
<name>A0A167P812_CALVF</name>
<evidence type="ECO:0000256" key="1">
    <source>
        <dbReference type="SAM" id="MobiDB-lite"/>
    </source>
</evidence>
<sequence>ASSLVPPLALFLLGAACHLIAERSNPQRKDVQQAPARGAHKHNNLLKAS</sequence>
<feature type="region of interest" description="Disordered" evidence="1">
    <location>
        <begin position="25"/>
        <end position="49"/>
    </location>
</feature>
<keyword evidence="2" id="KW-0732">Signal</keyword>
<feature type="non-terminal residue" evidence="3">
    <location>
        <position position="1"/>
    </location>
</feature>
<gene>
    <name evidence="3" type="ORF">CALVIDRAFT_495914</name>
</gene>